<dbReference type="Proteomes" id="UP000663829">
    <property type="component" value="Unassembled WGS sequence"/>
</dbReference>
<dbReference type="Proteomes" id="UP000681722">
    <property type="component" value="Unassembled WGS sequence"/>
</dbReference>
<proteinExistence type="predicted"/>
<dbReference type="AlphaFoldDB" id="A0A815IZH1"/>
<protein>
    <recommendedName>
        <fullName evidence="1">YHYH domain-containing protein</fullName>
    </recommendedName>
</protein>
<evidence type="ECO:0000313" key="4">
    <source>
        <dbReference type="Proteomes" id="UP000663829"/>
    </source>
</evidence>
<gene>
    <name evidence="2" type="ORF">GPM918_LOCUS32071</name>
    <name evidence="3" type="ORF">SRO942_LOCUS32728</name>
</gene>
<comment type="caution">
    <text evidence="2">The sequence shown here is derived from an EMBL/GenBank/DDBJ whole genome shotgun (WGS) entry which is preliminary data.</text>
</comment>
<dbReference type="InterPro" id="IPR025924">
    <property type="entry name" value="YHYH_dom"/>
</dbReference>
<sequence>MLVPSFASIAEHNIDFEVNFNPDVSVNAPNQAPSPLSALNNIVCNISNQITVPVSSAYAAMSMFIPVLAGVAVDGVSILNVNSLNQVDPFYPSGNFTPEGADQCLSHPTGMGEYHYHIASGCMVNPPSGNVDGCTPMIGCANNVANYSLQTFSSYKNLTVIGIAKDGHVIYGPYLSSGAQVTSGFDICNGMFYDSIGNYAYFATTTYPYITGCFGPGNKESYETLISTDRWPIRINNININVTQPKFIPDCFALVVRYVLLQYSDDYVEEEIERNLQSPGNIRRIQYRFSRRINDFRFIVKDLREYIATLKLGRISIGSSYCTVPPFLAGNRLQYCTRCWCLGHIRNKFEFEYTRCHICLCNLVDGEAHECSSIARCA</sequence>
<accession>A0A815IZH1</accession>
<keyword evidence="4" id="KW-1185">Reference proteome</keyword>
<dbReference type="Pfam" id="PF14240">
    <property type="entry name" value="YHYH"/>
    <property type="match status" value="1"/>
</dbReference>
<reference evidence="2" key="1">
    <citation type="submission" date="2021-02" db="EMBL/GenBank/DDBJ databases">
        <authorList>
            <person name="Nowell W R."/>
        </authorList>
    </citation>
    <scope>NUCLEOTIDE SEQUENCE</scope>
</reference>
<dbReference type="EMBL" id="CAJNOQ010016149">
    <property type="protein sequence ID" value="CAF1375564.1"/>
    <property type="molecule type" value="Genomic_DNA"/>
</dbReference>
<evidence type="ECO:0000259" key="1">
    <source>
        <dbReference type="Pfam" id="PF14240"/>
    </source>
</evidence>
<evidence type="ECO:0000313" key="2">
    <source>
        <dbReference type="EMBL" id="CAF1375564.1"/>
    </source>
</evidence>
<name>A0A815IZH1_9BILA</name>
<evidence type="ECO:0000313" key="3">
    <source>
        <dbReference type="EMBL" id="CAF4265713.1"/>
    </source>
</evidence>
<feature type="domain" description="YHYH" evidence="1">
    <location>
        <begin position="67"/>
        <end position="175"/>
    </location>
</feature>
<organism evidence="2 4">
    <name type="scientific">Didymodactylos carnosus</name>
    <dbReference type="NCBI Taxonomy" id="1234261"/>
    <lineage>
        <taxon>Eukaryota</taxon>
        <taxon>Metazoa</taxon>
        <taxon>Spiralia</taxon>
        <taxon>Gnathifera</taxon>
        <taxon>Rotifera</taxon>
        <taxon>Eurotatoria</taxon>
        <taxon>Bdelloidea</taxon>
        <taxon>Philodinida</taxon>
        <taxon>Philodinidae</taxon>
        <taxon>Didymodactylos</taxon>
    </lineage>
</organism>
<dbReference type="EMBL" id="CAJOBC010078189">
    <property type="protein sequence ID" value="CAF4265713.1"/>
    <property type="molecule type" value="Genomic_DNA"/>
</dbReference>